<feature type="transmembrane region" description="Helical" evidence="2">
    <location>
        <begin position="73"/>
        <end position="94"/>
    </location>
</feature>
<feature type="compositionally biased region" description="Low complexity" evidence="1">
    <location>
        <begin position="18"/>
        <end position="32"/>
    </location>
</feature>
<keyword evidence="5" id="KW-1185">Reference proteome</keyword>
<keyword evidence="2" id="KW-1133">Transmembrane helix</keyword>
<dbReference type="OrthoDB" id="2564812at2759"/>
<proteinExistence type="predicted"/>
<feature type="region of interest" description="Disordered" evidence="1">
    <location>
        <begin position="1"/>
        <end position="32"/>
    </location>
</feature>
<dbReference type="HOGENOM" id="CLU_042319_4_1_1"/>
<evidence type="ECO:0000313" key="5">
    <source>
        <dbReference type="Proteomes" id="UP000054279"/>
    </source>
</evidence>
<feature type="domain" description="DUF7729" evidence="3">
    <location>
        <begin position="166"/>
        <end position="344"/>
    </location>
</feature>
<dbReference type="PANTHER" id="PTHR39460">
    <property type="entry name" value="EXPRESSED PROTEIN"/>
    <property type="match status" value="1"/>
</dbReference>
<keyword evidence="2" id="KW-0812">Transmembrane</keyword>
<evidence type="ECO:0000256" key="1">
    <source>
        <dbReference type="SAM" id="MobiDB-lite"/>
    </source>
</evidence>
<dbReference type="AlphaFoldDB" id="A0A0C9V3N8"/>
<evidence type="ECO:0000313" key="4">
    <source>
        <dbReference type="EMBL" id="KIJ36352.1"/>
    </source>
</evidence>
<organism evidence="4 5">
    <name type="scientific">Sphaerobolus stellatus (strain SS14)</name>
    <dbReference type="NCBI Taxonomy" id="990650"/>
    <lineage>
        <taxon>Eukaryota</taxon>
        <taxon>Fungi</taxon>
        <taxon>Dikarya</taxon>
        <taxon>Basidiomycota</taxon>
        <taxon>Agaricomycotina</taxon>
        <taxon>Agaricomycetes</taxon>
        <taxon>Phallomycetidae</taxon>
        <taxon>Geastrales</taxon>
        <taxon>Sphaerobolaceae</taxon>
        <taxon>Sphaerobolus</taxon>
    </lineage>
</organism>
<dbReference type="Proteomes" id="UP000054279">
    <property type="component" value="Unassembled WGS sequence"/>
</dbReference>
<dbReference type="PANTHER" id="PTHR39460:SF1">
    <property type="entry name" value="C6 TRANSCRIPTION FACTOR"/>
    <property type="match status" value="1"/>
</dbReference>
<dbReference type="EMBL" id="KN837179">
    <property type="protein sequence ID" value="KIJ36352.1"/>
    <property type="molecule type" value="Genomic_DNA"/>
</dbReference>
<evidence type="ECO:0000259" key="3">
    <source>
        <dbReference type="Pfam" id="PF24855"/>
    </source>
</evidence>
<sequence>MFTPPPSPMPFASSGDMSASPPSLSLSTPGSESGFPFPNVSLSPMVAKSPSSAEAGRERIFKELKKKKSGRRILLVVAFLPALLILFASLRHLVPYFLAKGLPVEHLNAVLLNKRELATESSSVFSGAVPSGAVNIAAFASVSPSVTAVSNGAVPAIPSSPILPTPFPQPFDTLTANFSTAGCQAFFLNFTQDEAFRQCRPFSFLLNASSGFLTDQRNLTLINNVIAGTCNTPPTLDTCDSRMSSFLSQLQDICATDLSNQNPVAVQAQIGFQSYTAMRTAACLEDVSSQRYCYVEALAASTPQDVYFWALPLGTDIPSGVKPTCGACVQSVLAVYSLYVDSTTKSGASAIPSGGQMSGNSTADAVQHTPLPALSKTYPDAARLAVQQCGGTFANVGLASNGASDMPFVWALLSVGLLLSSWISISL</sequence>
<gene>
    <name evidence="4" type="ORF">M422DRAFT_782267</name>
</gene>
<dbReference type="InterPro" id="IPR056146">
    <property type="entry name" value="DUF7729"/>
</dbReference>
<dbReference type="Pfam" id="PF24855">
    <property type="entry name" value="DUF7729"/>
    <property type="match status" value="1"/>
</dbReference>
<evidence type="ECO:0000256" key="2">
    <source>
        <dbReference type="SAM" id="Phobius"/>
    </source>
</evidence>
<accession>A0A0C9V3N8</accession>
<reference evidence="4 5" key="1">
    <citation type="submission" date="2014-06" db="EMBL/GenBank/DDBJ databases">
        <title>Evolutionary Origins and Diversification of the Mycorrhizal Mutualists.</title>
        <authorList>
            <consortium name="DOE Joint Genome Institute"/>
            <consortium name="Mycorrhizal Genomics Consortium"/>
            <person name="Kohler A."/>
            <person name="Kuo A."/>
            <person name="Nagy L.G."/>
            <person name="Floudas D."/>
            <person name="Copeland A."/>
            <person name="Barry K.W."/>
            <person name="Cichocki N."/>
            <person name="Veneault-Fourrey C."/>
            <person name="LaButti K."/>
            <person name="Lindquist E.A."/>
            <person name="Lipzen A."/>
            <person name="Lundell T."/>
            <person name="Morin E."/>
            <person name="Murat C."/>
            <person name="Riley R."/>
            <person name="Ohm R."/>
            <person name="Sun H."/>
            <person name="Tunlid A."/>
            <person name="Henrissat B."/>
            <person name="Grigoriev I.V."/>
            <person name="Hibbett D.S."/>
            <person name="Martin F."/>
        </authorList>
    </citation>
    <scope>NUCLEOTIDE SEQUENCE [LARGE SCALE GENOMIC DNA]</scope>
    <source>
        <strain evidence="4 5">SS14</strain>
    </source>
</reference>
<protein>
    <recommendedName>
        <fullName evidence="3">DUF7729 domain-containing protein</fullName>
    </recommendedName>
</protein>
<name>A0A0C9V3N8_SPHS4</name>
<keyword evidence="2" id="KW-0472">Membrane</keyword>